<accession>A0A7W5DWW7</accession>
<organism evidence="1 2">
    <name type="scientific">Aporhodopirellula rubra</name>
    <dbReference type="NCBI Taxonomy" id="980271"/>
    <lineage>
        <taxon>Bacteria</taxon>
        <taxon>Pseudomonadati</taxon>
        <taxon>Planctomycetota</taxon>
        <taxon>Planctomycetia</taxon>
        <taxon>Pirellulales</taxon>
        <taxon>Pirellulaceae</taxon>
        <taxon>Aporhodopirellula</taxon>
    </lineage>
</organism>
<dbReference type="Pfam" id="PF00702">
    <property type="entry name" value="Hydrolase"/>
    <property type="match status" value="1"/>
</dbReference>
<dbReference type="SFLD" id="SFLDG01129">
    <property type="entry name" value="C1.5:_HAD__Beta-PGM__Phosphata"/>
    <property type="match status" value="1"/>
</dbReference>
<dbReference type="InterPro" id="IPR036412">
    <property type="entry name" value="HAD-like_sf"/>
</dbReference>
<sequence>MPLSSSEIRFVYFDLGNVLVAFDRRLACQNVANLFAGDASHVDDFLNIQGLQNKLESGQINEPDFAATVRQQMRAAAADSVDTTAFENVGDEAILTAISDMFTPIESMRDVLRAVRQTGMPIGILSNTCNAHWSWVNSQAYSVLEGPFEVCVVSHEVQSMKPDRLIYETAADHAGKIANASPETILFLDDREENVLAAREHGWRAEVCLGGEEAEQVLLEYGVLPDKVLRNENSLEAAPRS</sequence>
<keyword evidence="2" id="KW-1185">Reference proteome</keyword>
<evidence type="ECO:0000313" key="1">
    <source>
        <dbReference type="EMBL" id="MBB3205669.1"/>
    </source>
</evidence>
<reference evidence="1 2" key="1">
    <citation type="submission" date="2020-08" db="EMBL/GenBank/DDBJ databases">
        <title>Genomic Encyclopedia of Type Strains, Phase III (KMG-III): the genomes of soil and plant-associated and newly described type strains.</title>
        <authorList>
            <person name="Whitman W."/>
        </authorList>
    </citation>
    <scope>NUCLEOTIDE SEQUENCE [LARGE SCALE GENOMIC DNA]</scope>
    <source>
        <strain evidence="1 2">CECT 8075</strain>
    </source>
</reference>
<dbReference type="Gene3D" id="3.40.50.1000">
    <property type="entry name" value="HAD superfamily/HAD-like"/>
    <property type="match status" value="1"/>
</dbReference>
<proteinExistence type="predicted"/>
<keyword evidence="1" id="KW-0378">Hydrolase</keyword>
<dbReference type="SFLD" id="SFLDS00003">
    <property type="entry name" value="Haloacid_Dehalogenase"/>
    <property type="match status" value="1"/>
</dbReference>
<dbReference type="GO" id="GO:0016787">
    <property type="term" value="F:hydrolase activity"/>
    <property type="evidence" value="ECO:0007669"/>
    <property type="project" value="UniProtKB-KW"/>
</dbReference>
<dbReference type="InterPro" id="IPR023198">
    <property type="entry name" value="PGP-like_dom2"/>
</dbReference>
<dbReference type="PANTHER" id="PTHR43611:SF3">
    <property type="entry name" value="FLAVIN MONONUCLEOTIDE HYDROLASE 1, CHLOROPLATIC"/>
    <property type="match status" value="1"/>
</dbReference>
<dbReference type="AlphaFoldDB" id="A0A7W5DWW7"/>
<dbReference type="PANTHER" id="PTHR43611">
    <property type="entry name" value="ALPHA-D-GLUCOSE 1-PHOSPHATE PHOSPHATASE"/>
    <property type="match status" value="1"/>
</dbReference>
<dbReference type="InterPro" id="IPR023214">
    <property type="entry name" value="HAD_sf"/>
</dbReference>
<dbReference type="Proteomes" id="UP000536179">
    <property type="component" value="Unassembled WGS sequence"/>
</dbReference>
<dbReference type="RefSeq" id="WP_184303505.1">
    <property type="nucleotide sequence ID" value="NZ_JACHXU010000004.1"/>
</dbReference>
<dbReference type="CDD" id="cd02603">
    <property type="entry name" value="HAD_sEH-N_like"/>
    <property type="match status" value="1"/>
</dbReference>
<gene>
    <name evidence="1" type="ORF">FHS27_001473</name>
</gene>
<dbReference type="EMBL" id="JACHXU010000004">
    <property type="protein sequence ID" value="MBB3205669.1"/>
    <property type="molecule type" value="Genomic_DNA"/>
</dbReference>
<comment type="caution">
    <text evidence="1">The sequence shown here is derived from an EMBL/GenBank/DDBJ whole genome shotgun (WGS) entry which is preliminary data.</text>
</comment>
<dbReference type="Gene3D" id="1.10.150.240">
    <property type="entry name" value="Putative phosphatase, domain 2"/>
    <property type="match status" value="1"/>
</dbReference>
<name>A0A7W5DWW7_9BACT</name>
<dbReference type="SUPFAM" id="SSF56784">
    <property type="entry name" value="HAD-like"/>
    <property type="match status" value="1"/>
</dbReference>
<evidence type="ECO:0000313" key="2">
    <source>
        <dbReference type="Proteomes" id="UP000536179"/>
    </source>
</evidence>
<protein>
    <submittedName>
        <fullName evidence="1">Putative hydrolase of the HAD superfamily</fullName>
    </submittedName>
</protein>